<feature type="transmembrane region" description="Helical" evidence="1">
    <location>
        <begin position="12"/>
        <end position="35"/>
    </location>
</feature>
<evidence type="ECO:0000313" key="2">
    <source>
        <dbReference type="EMBL" id="EJV19725.1"/>
    </source>
</evidence>
<dbReference type="EMBL" id="ALZR01000020">
    <property type="protein sequence ID" value="EJV19725.1"/>
    <property type="molecule type" value="Genomic_DNA"/>
</dbReference>
<proteinExistence type="predicted"/>
<protein>
    <submittedName>
        <fullName evidence="2">Uncharacterized protein</fullName>
    </submittedName>
</protein>
<reference evidence="2 3" key="1">
    <citation type="submission" date="2012-04" db="EMBL/GenBank/DDBJ databases">
        <authorList>
            <person name="Weinstock G."/>
            <person name="Sodergren E."/>
            <person name="Lobos E.A."/>
            <person name="Fulton L."/>
            <person name="Fulton R."/>
            <person name="Courtney L."/>
            <person name="Fronick C."/>
            <person name="O'Laughlin M."/>
            <person name="Godfrey J."/>
            <person name="Wilson R.M."/>
            <person name="Miner T."/>
            <person name="Farmer C."/>
            <person name="Delehaunty K."/>
            <person name="Cordes M."/>
            <person name="Minx P."/>
            <person name="Tomlinson C."/>
            <person name="Chen J."/>
            <person name="Wollam A."/>
            <person name="Pepin K.H."/>
            <person name="Bhonagiri V."/>
            <person name="Zhang X."/>
            <person name="Suruliraj S."/>
            <person name="Warren W."/>
            <person name="Mitreva M."/>
            <person name="Mardis E.R."/>
            <person name="Wilson R.K."/>
        </authorList>
    </citation>
    <scope>NUCLEOTIDE SEQUENCE [LARGE SCALE GENOMIC DNA]</scope>
    <source>
        <strain evidence="2 3">ERV63</strain>
    </source>
</reference>
<name>A0AAV3GPI8_ENTFL</name>
<dbReference type="Proteomes" id="UP000004117">
    <property type="component" value="Unassembled WGS sequence"/>
</dbReference>
<dbReference type="AlphaFoldDB" id="A0AAV3GPI8"/>
<keyword evidence="1" id="KW-1133">Transmembrane helix</keyword>
<accession>A0AAV3GPI8</accession>
<keyword evidence="1" id="KW-0472">Membrane</keyword>
<comment type="caution">
    <text evidence="2">The sequence shown here is derived from an EMBL/GenBank/DDBJ whole genome shotgun (WGS) entry which is preliminary data.</text>
</comment>
<evidence type="ECO:0000313" key="3">
    <source>
        <dbReference type="Proteomes" id="UP000004117"/>
    </source>
</evidence>
<evidence type="ECO:0000256" key="1">
    <source>
        <dbReference type="SAM" id="Phobius"/>
    </source>
</evidence>
<keyword evidence="1" id="KW-0812">Transmembrane</keyword>
<gene>
    <name evidence="2" type="ORF">HMPREF1336_00466</name>
</gene>
<organism evidence="2 3">
    <name type="scientific">Enterococcus faecalis ERV63</name>
    <dbReference type="NCBI Taxonomy" id="1134793"/>
    <lineage>
        <taxon>Bacteria</taxon>
        <taxon>Bacillati</taxon>
        <taxon>Bacillota</taxon>
        <taxon>Bacilli</taxon>
        <taxon>Lactobacillales</taxon>
        <taxon>Enterococcaceae</taxon>
        <taxon>Enterococcus</taxon>
    </lineage>
</organism>
<sequence length="41" mass="4785">MLIYQRFWTLFIHLKSVFSCLGMIFLSVVFSNVACGKLNRT</sequence>